<feature type="region of interest" description="Disordered" evidence="15">
    <location>
        <begin position="1009"/>
        <end position="1044"/>
    </location>
</feature>
<dbReference type="GO" id="GO:0010468">
    <property type="term" value="P:regulation of gene expression"/>
    <property type="evidence" value="ECO:0007669"/>
    <property type="project" value="TreeGrafter"/>
</dbReference>
<feature type="region of interest" description="Disordered" evidence="15">
    <location>
        <begin position="368"/>
        <end position="393"/>
    </location>
</feature>
<comment type="function">
    <text evidence="14">Probable histone demethylase that specifically demethylates 'Lys-9' and 'Lys-36' residues of histone H3, thereby playing a central role in histone code. Demethylation of Lys residue generates formaldehyde and succinate.</text>
</comment>
<feature type="domain" description="JmjN" evidence="16">
    <location>
        <begin position="16"/>
        <end position="58"/>
    </location>
</feature>
<evidence type="ECO:0000259" key="17">
    <source>
        <dbReference type="PROSITE" id="PS51184"/>
    </source>
</evidence>
<evidence type="ECO:0000256" key="1">
    <source>
        <dbReference type="ARBA" id="ARBA00001954"/>
    </source>
</evidence>
<organism evidence="18 19">
    <name type="scientific">Frankliniella fusca</name>
    <dbReference type="NCBI Taxonomy" id="407009"/>
    <lineage>
        <taxon>Eukaryota</taxon>
        <taxon>Metazoa</taxon>
        <taxon>Ecdysozoa</taxon>
        <taxon>Arthropoda</taxon>
        <taxon>Hexapoda</taxon>
        <taxon>Insecta</taxon>
        <taxon>Pterygota</taxon>
        <taxon>Neoptera</taxon>
        <taxon>Paraneoptera</taxon>
        <taxon>Thysanoptera</taxon>
        <taxon>Terebrantia</taxon>
        <taxon>Thripoidea</taxon>
        <taxon>Thripidae</taxon>
        <taxon>Frankliniella</taxon>
    </lineage>
</organism>
<reference evidence="18" key="2">
    <citation type="journal article" date="2023" name="BMC Genomics">
        <title>Pest status, molecular evolution, and epigenetic factors derived from the genome assembly of Frankliniella fusca, a thysanopteran phytovirus vector.</title>
        <authorList>
            <person name="Catto M.A."/>
            <person name="Labadie P.E."/>
            <person name="Jacobson A.L."/>
            <person name="Kennedy G.G."/>
            <person name="Srinivasan R."/>
            <person name="Hunt B.G."/>
        </authorList>
    </citation>
    <scope>NUCLEOTIDE SEQUENCE</scope>
    <source>
        <strain evidence="18">PL_HMW_Pooled</strain>
    </source>
</reference>
<dbReference type="GO" id="GO:0048512">
    <property type="term" value="P:circadian behavior"/>
    <property type="evidence" value="ECO:0007669"/>
    <property type="project" value="UniProtKB-ARBA"/>
</dbReference>
<evidence type="ECO:0000256" key="3">
    <source>
        <dbReference type="ARBA" id="ARBA00012900"/>
    </source>
</evidence>
<accession>A0AAE1HMP0</accession>
<evidence type="ECO:0000256" key="15">
    <source>
        <dbReference type="SAM" id="MobiDB-lite"/>
    </source>
</evidence>
<feature type="compositionally biased region" description="Polar residues" evidence="15">
    <location>
        <begin position="1023"/>
        <end position="1044"/>
    </location>
</feature>
<keyword evidence="4" id="KW-0479">Metal-binding</keyword>
<reference evidence="18" key="1">
    <citation type="submission" date="2021-07" db="EMBL/GenBank/DDBJ databases">
        <authorList>
            <person name="Catto M.A."/>
            <person name="Jacobson A."/>
            <person name="Kennedy G."/>
            <person name="Labadie P."/>
            <person name="Hunt B.G."/>
            <person name="Srinivasan R."/>
        </authorList>
    </citation>
    <scope>NUCLEOTIDE SEQUENCE</scope>
    <source>
        <strain evidence="18">PL_HMW_Pooled</strain>
        <tissue evidence="18">Head</tissue>
    </source>
</reference>
<evidence type="ECO:0000256" key="4">
    <source>
        <dbReference type="ARBA" id="ARBA00022723"/>
    </source>
</evidence>
<dbReference type="GO" id="GO:0005634">
    <property type="term" value="C:nucleus"/>
    <property type="evidence" value="ECO:0007669"/>
    <property type="project" value="TreeGrafter"/>
</dbReference>
<keyword evidence="19" id="KW-1185">Reference proteome</keyword>
<dbReference type="PROSITE" id="PS51183">
    <property type="entry name" value="JMJN"/>
    <property type="match status" value="1"/>
</dbReference>
<feature type="region of interest" description="Disordered" evidence="15">
    <location>
        <begin position="885"/>
        <end position="942"/>
    </location>
</feature>
<keyword evidence="5" id="KW-0862">Zinc</keyword>
<evidence type="ECO:0000256" key="10">
    <source>
        <dbReference type="ARBA" id="ARBA00023015"/>
    </source>
</evidence>
<dbReference type="SUPFAM" id="SSF51197">
    <property type="entry name" value="Clavaminate synthase-like"/>
    <property type="match status" value="1"/>
</dbReference>
<evidence type="ECO:0000313" key="19">
    <source>
        <dbReference type="Proteomes" id="UP001219518"/>
    </source>
</evidence>
<dbReference type="PANTHER" id="PTHR10694">
    <property type="entry name" value="LYSINE-SPECIFIC DEMETHYLASE"/>
    <property type="match status" value="1"/>
</dbReference>
<feature type="compositionally biased region" description="Polar residues" evidence="15">
    <location>
        <begin position="885"/>
        <end position="905"/>
    </location>
</feature>
<evidence type="ECO:0000256" key="6">
    <source>
        <dbReference type="ARBA" id="ARBA00022853"/>
    </source>
</evidence>
<evidence type="ECO:0000256" key="12">
    <source>
        <dbReference type="ARBA" id="ARBA00023242"/>
    </source>
</evidence>
<dbReference type="AlphaFoldDB" id="A0AAE1HMP0"/>
<keyword evidence="9" id="KW-0408">Iron</keyword>
<comment type="similarity">
    <text evidence="2">Belongs to the JHDM3 histone demethylase family.</text>
</comment>
<keyword evidence="12" id="KW-0539">Nucleus</keyword>
<dbReference type="SMART" id="SM00545">
    <property type="entry name" value="JmjN"/>
    <property type="match status" value="1"/>
</dbReference>
<feature type="compositionally biased region" description="Basic residues" evidence="15">
    <location>
        <begin position="373"/>
        <end position="384"/>
    </location>
</feature>
<dbReference type="SMART" id="SM00558">
    <property type="entry name" value="JmjC"/>
    <property type="match status" value="1"/>
</dbReference>
<evidence type="ECO:0000256" key="5">
    <source>
        <dbReference type="ARBA" id="ARBA00022833"/>
    </source>
</evidence>
<dbReference type="Proteomes" id="UP001219518">
    <property type="component" value="Unassembled WGS sequence"/>
</dbReference>
<comment type="caution">
    <text evidence="18">The sequence shown here is derived from an EMBL/GenBank/DDBJ whole genome shotgun (WGS) entry which is preliminary data.</text>
</comment>
<evidence type="ECO:0000256" key="11">
    <source>
        <dbReference type="ARBA" id="ARBA00023163"/>
    </source>
</evidence>
<dbReference type="Pfam" id="PF02375">
    <property type="entry name" value="JmjN"/>
    <property type="match status" value="1"/>
</dbReference>
<dbReference type="InterPro" id="IPR003349">
    <property type="entry name" value="JmjN"/>
</dbReference>
<evidence type="ECO:0000256" key="8">
    <source>
        <dbReference type="ARBA" id="ARBA00023002"/>
    </source>
</evidence>
<evidence type="ECO:0000313" key="18">
    <source>
        <dbReference type="EMBL" id="KAK3923400.1"/>
    </source>
</evidence>
<feature type="compositionally biased region" description="Polar residues" evidence="15">
    <location>
        <begin position="833"/>
        <end position="868"/>
    </location>
</feature>
<dbReference type="GO" id="GO:0140681">
    <property type="term" value="F:histone H3K36me2/H3K36me3 demethylase activity"/>
    <property type="evidence" value="ECO:0007669"/>
    <property type="project" value="UniProtKB-ARBA"/>
</dbReference>
<keyword evidence="11" id="KW-0804">Transcription</keyword>
<comment type="cofactor">
    <cofactor evidence="1">
        <name>Fe(2+)</name>
        <dbReference type="ChEBI" id="CHEBI:29033"/>
    </cofactor>
</comment>
<dbReference type="FunFam" id="2.60.120.650:FF:000048">
    <property type="entry name" value="Lysine-specific demethylase 4A"/>
    <property type="match status" value="1"/>
</dbReference>
<proteinExistence type="inferred from homology"/>
<dbReference type="EMBL" id="JAHWGI010001145">
    <property type="protein sequence ID" value="KAK3923400.1"/>
    <property type="molecule type" value="Genomic_DNA"/>
</dbReference>
<dbReference type="GO" id="GO:0140684">
    <property type="term" value="F:histone H3K9me2/H3K9me3 demethylase activity"/>
    <property type="evidence" value="ECO:0007669"/>
    <property type="project" value="UniProtKB-EC"/>
</dbReference>
<dbReference type="InterPro" id="IPR003347">
    <property type="entry name" value="JmjC_dom"/>
</dbReference>
<feature type="compositionally biased region" description="Low complexity" evidence="15">
    <location>
        <begin position="910"/>
        <end position="930"/>
    </location>
</feature>
<feature type="region of interest" description="Disordered" evidence="15">
    <location>
        <begin position="828"/>
        <end position="870"/>
    </location>
</feature>
<dbReference type="Pfam" id="PF02373">
    <property type="entry name" value="JmjC"/>
    <property type="match status" value="1"/>
</dbReference>
<dbReference type="Gene3D" id="2.60.120.650">
    <property type="entry name" value="Cupin"/>
    <property type="match status" value="1"/>
</dbReference>
<dbReference type="GO" id="GO:0046872">
    <property type="term" value="F:metal ion binding"/>
    <property type="evidence" value="ECO:0007669"/>
    <property type="project" value="UniProtKB-KW"/>
</dbReference>
<dbReference type="EC" id="1.14.11.66" evidence="3"/>
<sequence>MEEKDGDNLGSGKPKIMVFRPTYDEFKDFAKYIHYMESKGAHKGGIAKVVAPKEWVPRKAGYDLKDIDVTIPAPICQVVNGKQGLYQQYNVQKKKMTVQQFHDMANSPKYATPKHKDYEELERRYWKNITYNPPIYGADVSGTLTDPDITVWNINKLGTILDYVSDEYHISIDGVTTAYLYFGMWKTTFAWHTEDMDLYSINYLHFGAPKTWYAIPPEHGRRLERLADGFFPDQKACPAFLRHKMSIISPQVLKHHSIPYNKITQEEGEFIITFPFGYHSGFNHGFNCAESTNFASERWVEYGKRASQCNCRDDMVKINMDLFVQRFQPDRYELWKEGKDYGCHPEDPHHHKPAPHPDALLRIQEAGKDSQKKNPKRHPIHKNKGVNGSDEAHVVDGIKQECEDDTKHNNYSMKEECSDKLLSKAEESADGSTTSKKVEVTDFPEYSEEDFQSEDEIVADCDGLRELYAKAGEIEYGRGDHEYSYRRDIRKRPEVDEDWNMGHEQPKRKTKRPTPKILKHPAAAISLPPSVMPTGPKPLVPTPPKSRTVTVQNSVVVGSSGVTKIVQAAVKKGNMPPITLGDGSVQIRPVSVTGQPPRPVMRTATAIKVGGRIISSQVRPSISILHKSGNVPSGRAAIKFALMSQPRQQNPMKNPLVTLSKNMKNNALSVSLQRVDAQGRKVEHVIQETAVRAVASKPFLVRPGTQGVRSNILKSPAGQMLRGSQAVILRQSAPRTLVRPVLLQAHPRFANPSNPRGHHPNKIIVRQGPPSLLVTSKPVQSSPAALANMMAGKLPTALQNNKLKKKLQDNVKPSESVPVVVAEVPATPLSPPSIVSSHPQPQADNTSTSTLPSTSIQTNLSHPAPNTHQLHHRTVPYSHVTTTISDSYSSTQSVPPPQISQNPSHPLTCPPESSSQSQSPFISQPQVVSPASYESVPSYPIPSQNCSSPQILMSPPPSLAPCDSVALPISEPMTTHFTELPPMSSLTGSYPTSYPSSYQPSYDPSYTFTTSTAVSSHPPVPMTSHQSEQQPGPEYSSQSSLQGGSHIGNQIQYLHAAMDKNNGLNIPSSIPAEICSQQIHTGMYA</sequence>
<keyword evidence="8" id="KW-0560">Oxidoreductase</keyword>
<gene>
    <name evidence="18" type="ORF">KUF71_001811</name>
</gene>
<evidence type="ECO:0000256" key="14">
    <source>
        <dbReference type="ARBA" id="ARBA00053408"/>
    </source>
</evidence>
<name>A0AAE1HMP0_9NEOP</name>
<keyword evidence="10" id="KW-0805">Transcription regulation</keyword>
<evidence type="ECO:0000256" key="13">
    <source>
        <dbReference type="ARBA" id="ARBA00049349"/>
    </source>
</evidence>
<evidence type="ECO:0000256" key="9">
    <source>
        <dbReference type="ARBA" id="ARBA00023004"/>
    </source>
</evidence>
<dbReference type="PANTHER" id="PTHR10694:SF129">
    <property type="entry name" value="LYSINE-SPECIFIC DEMETHYLASE 4B-RELATED"/>
    <property type="match status" value="1"/>
</dbReference>
<evidence type="ECO:0000256" key="7">
    <source>
        <dbReference type="ARBA" id="ARBA00022964"/>
    </source>
</evidence>
<evidence type="ECO:0000259" key="16">
    <source>
        <dbReference type="PROSITE" id="PS51183"/>
    </source>
</evidence>
<evidence type="ECO:0000256" key="2">
    <source>
        <dbReference type="ARBA" id="ARBA00009711"/>
    </source>
</evidence>
<keyword evidence="6" id="KW-0156">Chromatin regulator</keyword>
<comment type="catalytic activity">
    <reaction evidence="13">
        <text>N(6),N(6),N(6)-trimethyl-L-lysyl(9)-[histone H3] + 2 2-oxoglutarate + 2 O2 = N(6)-methyl-L-lysyl(9)-[histone H3] + 2 formaldehyde + 2 succinate + 2 CO2</text>
        <dbReference type="Rhea" id="RHEA:60200"/>
        <dbReference type="Rhea" id="RHEA-COMP:15538"/>
        <dbReference type="Rhea" id="RHEA-COMP:15542"/>
        <dbReference type="ChEBI" id="CHEBI:15379"/>
        <dbReference type="ChEBI" id="CHEBI:16526"/>
        <dbReference type="ChEBI" id="CHEBI:16810"/>
        <dbReference type="ChEBI" id="CHEBI:16842"/>
        <dbReference type="ChEBI" id="CHEBI:30031"/>
        <dbReference type="ChEBI" id="CHEBI:61929"/>
        <dbReference type="ChEBI" id="CHEBI:61961"/>
        <dbReference type="EC" id="1.14.11.66"/>
    </reaction>
</comment>
<protein>
    <recommendedName>
        <fullName evidence="3">[histone H3]-trimethyl-L-lysine(9) demethylase</fullName>
        <ecNumber evidence="3">1.14.11.66</ecNumber>
    </recommendedName>
</protein>
<keyword evidence="7" id="KW-0223">Dioxygenase</keyword>
<feature type="domain" description="JmjC" evidence="17">
    <location>
        <begin position="146"/>
        <end position="311"/>
    </location>
</feature>
<dbReference type="GO" id="GO:0000785">
    <property type="term" value="C:chromatin"/>
    <property type="evidence" value="ECO:0007669"/>
    <property type="project" value="TreeGrafter"/>
</dbReference>
<dbReference type="PROSITE" id="PS51184">
    <property type="entry name" value="JMJC"/>
    <property type="match status" value="1"/>
</dbReference>